<dbReference type="GO" id="GO:0016567">
    <property type="term" value="P:protein ubiquitination"/>
    <property type="evidence" value="ECO:0007669"/>
    <property type="project" value="TreeGrafter"/>
</dbReference>
<dbReference type="InterPro" id="IPR013083">
    <property type="entry name" value="Znf_RING/FYVE/PHD"/>
</dbReference>
<evidence type="ECO:0000313" key="12">
    <source>
        <dbReference type="EnsemblMetazoa" id="XP_038071706.1"/>
    </source>
</evidence>
<evidence type="ECO:0000256" key="9">
    <source>
        <dbReference type="ARBA" id="ARBA00023136"/>
    </source>
</evidence>
<evidence type="ECO:0000256" key="4">
    <source>
        <dbReference type="ARBA" id="ARBA00022723"/>
    </source>
</evidence>
<dbReference type="PANTHER" id="PTHR46065">
    <property type="entry name" value="E3 UBIQUITIN-PROTEIN LIGASE MARCH 2/3 FAMILY MEMBER"/>
    <property type="match status" value="1"/>
</dbReference>
<sequence length="230" mass="25382">MSAPRFCRICFEGEQHIPPASSSCLSCLPSGPAGAANPLIRPCLCSGTAACVHLMCLQRWQAHSKSAVCELCQAPFEIPKGLRITEVTDAMDQQALTGSPQGGAGIGCLQKLAVSSVYTILVLIPLTAMVLIISLPLGQRWKGETWLDTSLGMLVRVILSLLVLGVYVLTIYCCIFKRGCLLNWMNTSRQRQRWPYPRAGAPHNTEWNHPLMYRGVGNRDYHYMDIAFML</sequence>
<dbReference type="GO" id="GO:0008270">
    <property type="term" value="F:zinc ion binding"/>
    <property type="evidence" value="ECO:0007669"/>
    <property type="project" value="UniProtKB-KW"/>
</dbReference>
<evidence type="ECO:0000259" key="11">
    <source>
        <dbReference type="PROSITE" id="PS51292"/>
    </source>
</evidence>
<evidence type="ECO:0000313" key="13">
    <source>
        <dbReference type="Proteomes" id="UP000887568"/>
    </source>
</evidence>
<dbReference type="GeneID" id="119740459"/>
<evidence type="ECO:0000256" key="6">
    <source>
        <dbReference type="ARBA" id="ARBA00022786"/>
    </source>
</evidence>
<reference evidence="12" key="1">
    <citation type="submission" date="2022-11" db="UniProtKB">
        <authorList>
            <consortium name="EnsemblMetazoa"/>
        </authorList>
    </citation>
    <scope>IDENTIFICATION</scope>
</reference>
<evidence type="ECO:0000256" key="8">
    <source>
        <dbReference type="ARBA" id="ARBA00022989"/>
    </source>
</evidence>
<comment type="subcellular location">
    <subcellularLocation>
        <location evidence="1">Membrane</location>
        <topology evidence="1">Multi-pass membrane protein</topology>
    </subcellularLocation>
</comment>
<accession>A0A914B654</accession>
<keyword evidence="5" id="KW-0863">Zinc-finger</keyword>
<keyword evidence="8 10" id="KW-1133">Transmembrane helix</keyword>
<dbReference type="OrthoDB" id="264354at2759"/>
<dbReference type="GO" id="GO:0004842">
    <property type="term" value="F:ubiquitin-protein transferase activity"/>
    <property type="evidence" value="ECO:0007669"/>
    <property type="project" value="TreeGrafter"/>
</dbReference>
<evidence type="ECO:0000256" key="10">
    <source>
        <dbReference type="SAM" id="Phobius"/>
    </source>
</evidence>
<keyword evidence="2" id="KW-0808">Transferase</keyword>
<dbReference type="GO" id="GO:0016020">
    <property type="term" value="C:membrane"/>
    <property type="evidence" value="ECO:0007669"/>
    <property type="project" value="UniProtKB-SubCell"/>
</dbReference>
<evidence type="ECO:0000256" key="2">
    <source>
        <dbReference type="ARBA" id="ARBA00022679"/>
    </source>
</evidence>
<evidence type="ECO:0000256" key="3">
    <source>
        <dbReference type="ARBA" id="ARBA00022692"/>
    </source>
</evidence>
<keyword evidence="6" id="KW-0833">Ubl conjugation pathway</keyword>
<dbReference type="RefSeq" id="XP_038071706.1">
    <property type="nucleotide sequence ID" value="XM_038215778.1"/>
</dbReference>
<evidence type="ECO:0000256" key="5">
    <source>
        <dbReference type="ARBA" id="ARBA00022771"/>
    </source>
</evidence>
<keyword evidence="3 10" id="KW-0812">Transmembrane</keyword>
<dbReference type="Proteomes" id="UP000887568">
    <property type="component" value="Unplaced"/>
</dbReference>
<proteinExistence type="predicted"/>
<keyword evidence="9 10" id="KW-0472">Membrane</keyword>
<dbReference type="InterPro" id="IPR011016">
    <property type="entry name" value="Znf_RING-CH"/>
</dbReference>
<dbReference type="Pfam" id="PF12906">
    <property type="entry name" value="RINGv"/>
    <property type="match status" value="1"/>
</dbReference>
<feature type="transmembrane region" description="Helical" evidence="10">
    <location>
        <begin position="157"/>
        <end position="176"/>
    </location>
</feature>
<keyword evidence="4" id="KW-0479">Metal-binding</keyword>
<dbReference type="PANTHER" id="PTHR46065:SF3">
    <property type="entry name" value="FI20425P1"/>
    <property type="match status" value="1"/>
</dbReference>
<dbReference type="EnsemblMetazoa" id="XM_038215778.1">
    <property type="protein sequence ID" value="XP_038071706.1"/>
    <property type="gene ID" value="LOC119740459"/>
</dbReference>
<dbReference type="SMART" id="SM00744">
    <property type="entry name" value="RINGv"/>
    <property type="match status" value="1"/>
</dbReference>
<organism evidence="12 13">
    <name type="scientific">Patiria miniata</name>
    <name type="common">Bat star</name>
    <name type="synonym">Asterina miniata</name>
    <dbReference type="NCBI Taxonomy" id="46514"/>
    <lineage>
        <taxon>Eukaryota</taxon>
        <taxon>Metazoa</taxon>
        <taxon>Echinodermata</taxon>
        <taxon>Eleutherozoa</taxon>
        <taxon>Asterozoa</taxon>
        <taxon>Asteroidea</taxon>
        <taxon>Valvatacea</taxon>
        <taxon>Valvatida</taxon>
        <taxon>Asterinidae</taxon>
        <taxon>Patiria</taxon>
    </lineage>
</organism>
<protein>
    <recommendedName>
        <fullName evidence="11">RING-CH-type domain-containing protein</fullName>
    </recommendedName>
</protein>
<name>A0A914B654_PATMI</name>
<feature type="transmembrane region" description="Helical" evidence="10">
    <location>
        <begin position="117"/>
        <end position="137"/>
    </location>
</feature>
<evidence type="ECO:0000256" key="1">
    <source>
        <dbReference type="ARBA" id="ARBA00004141"/>
    </source>
</evidence>
<evidence type="ECO:0000256" key="7">
    <source>
        <dbReference type="ARBA" id="ARBA00022833"/>
    </source>
</evidence>
<dbReference type="Gene3D" id="3.30.40.10">
    <property type="entry name" value="Zinc/RING finger domain, C3HC4 (zinc finger)"/>
    <property type="match status" value="1"/>
</dbReference>
<dbReference type="AlphaFoldDB" id="A0A914B654"/>
<feature type="domain" description="RING-CH-type" evidence="11">
    <location>
        <begin position="1"/>
        <end position="79"/>
    </location>
</feature>
<keyword evidence="7" id="KW-0862">Zinc</keyword>
<keyword evidence="13" id="KW-1185">Reference proteome</keyword>
<dbReference type="SUPFAM" id="SSF57850">
    <property type="entry name" value="RING/U-box"/>
    <property type="match status" value="1"/>
</dbReference>
<dbReference type="PROSITE" id="PS51292">
    <property type="entry name" value="ZF_RING_CH"/>
    <property type="match status" value="1"/>
</dbReference>
<dbReference type="OMA" id="YCCIFKR"/>